<accession>A0A844HSN7</accession>
<protein>
    <submittedName>
        <fullName evidence="2">DNA helicase</fullName>
    </submittedName>
</protein>
<keyword evidence="2" id="KW-0347">Helicase</keyword>
<gene>
    <name evidence="2" type="ORF">GL300_18600</name>
</gene>
<dbReference type="InterPro" id="IPR007694">
    <property type="entry name" value="DNA_helicase_DnaB-like_C"/>
</dbReference>
<sequence>MTAQGVITTAGATPAAAPTATFNFDETFQLKIAAAFSRDTTFAKRVTELIDPGYFTNAAVGEFVRINKDHLTQFGAVPDSITFVKLLTDLVAAKRVRPDLLQGIKDAYVGTRQISITGDAYLAQEIETFAKHQALQNAMMEAIPLLDVGKFDKIEEIMRRATQVGLADDFEEYNYFAKVAARTEKREMIATGVTVSRGISSGYAEIDNLLYHKGWGRKELACIMGPAKSGKSLSLGDFAKNAALAGHNVLYVSLEVAKEIISERIDASISDTLMSELVQDRAKIEAIVQGLEAQAGVFEVIDFPSGSLKVSALDHHIERYRAKGIVFDMIVVDYGDIMCPEVRSEKLQDGLRQIYIDLRALMHKWNAAGLTATQTNREGAKAVTAKATDVGDDFNKVRTVDILIGLNATDAEKAAGEARLYWAASRNTADGFTVRINQDRAKMKFLTKVIGVEH</sequence>
<organism evidence="2 3">
    <name type="scientific">Paracoccus litorisediminis</name>
    <dbReference type="NCBI Taxonomy" id="2006130"/>
    <lineage>
        <taxon>Bacteria</taxon>
        <taxon>Pseudomonadati</taxon>
        <taxon>Pseudomonadota</taxon>
        <taxon>Alphaproteobacteria</taxon>
        <taxon>Rhodobacterales</taxon>
        <taxon>Paracoccaceae</taxon>
        <taxon>Paracoccus</taxon>
    </lineage>
</organism>
<dbReference type="OrthoDB" id="8478084at2"/>
<name>A0A844HSN7_9RHOB</name>
<reference evidence="2 3" key="1">
    <citation type="submission" date="2019-11" db="EMBL/GenBank/DDBJ databases">
        <authorList>
            <person name="Dong K."/>
        </authorList>
    </citation>
    <scope>NUCLEOTIDE SEQUENCE [LARGE SCALE GENOMIC DNA]</scope>
    <source>
        <strain evidence="2 3">NBRC 112902</strain>
    </source>
</reference>
<dbReference type="Proteomes" id="UP000449846">
    <property type="component" value="Unassembled WGS sequence"/>
</dbReference>
<dbReference type="EMBL" id="WMIG01000013">
    <property type="protein sequence ID" value="MTH61225.1"/>
    <property type="molecule type" value="Genomic_DNA"/>
</dbReference>
<comment type="caution">
    <text evidence="2">The sequence shown here is derived from an EMBL/GenBank/DDBJ whole genome shotgun (WGS) entry which is preliminary data.</text>
</comment>
<dbReference type="Gene3D" id="3.40.50.300">
    <property type="entry name" value="P-loop containing nucleotide triphosphate hydrolases"/>
    <property type="match status" value="1"/>
</dbReference>
<feature type="domain" description="SF4 helicase" evidence="1">
    <location>
        <begin position="198"/>
        <end position="378"/>
    </location>
</feature>
<dbReference type="AlphaFoldDB" id="A0A844HSN7"/>
<dbReference type="GO" id="GO:0006260">
    <property type="term" value="P:DNA replication"/>
    <property type="evidence" value="ECO:0007669"/>
    <property type="project" value="InterPro"/>
</dbReference>
<proteinExistence type="predicted"/>
<dbReference type="SUPFAM" id="SSF52540">
    <property type="entry name" value="P-loop containing nucleoside triphosphate hydrolases"/>
    <property type="match status" value="1"/>
</dbReference>
<dbReference type="GO" id="GO:0003678">
    <property type="term" value="F:DNA helicase activity"/>
    <property type="evidence" value="ECO:0007669"/>
    <property type="project" value="InterPro"/>
</dbReference>
<evidence type="ECO:0000313" key="2">
    <source>
        <dbReference type="EMBL" id="MTH61225.1"/>
    </source>
</evidence>
<dbReference type="RefSeq" id="WP_155041165.1">
    <property type="nucleotide sequence ID" value="NZ_WMIG01000013.1"/>
</dbReference>
<dbReference type="GO" id="GO:0005524">
    <property type="term" value="F:ATP binding"/>
    <property type="evidence" value="ECO:0007669"/>
    <property type="project" value="InterPro"/>
</dbReference>
<keyword evidence="3" id="KW-1185">Reference proteome</keyword>
<dbReference type="Pfam" id="PF03796">
    <property type="entry name" value="DnaB_C"/>
    <property type="match status" value="1"/>
</dbReference>
<keyword evidence="2" id="KW-0067">ATP-binding</keyword>
<evidence type="ECO:0000313" key="3">
    <source>
        <dbReference type="Proteomes" id="UP000449846"/>
    </source>
</evidence>
<keyword evidence="2" id="KW-0378">Hydrolase</keyword>
<dbReference type="InterPro" id="IPR027417">
    <property type="entry name" value="P-loop_NTPase"/>
</dbReference>
<keyword evidence="2" id="KW-0547">Nucleotide-binding</keyword>
<evidence type="ECO:0000259" key="1">
    <source>
        <dbReference type="Pfam" id="PF03796"/>
    </source>
</evidence>